<keyword evidence="1" id="KW-0472">Membrane</keyword>
<comment type="caution">
    <text evidence="2">The sequence shown here is derived from an EMBL/GenBank/DDBJ whole genome shotgun (WGS) entry which is preliminary data.</text>
</comment>
<keyword evidence="1" id="KW-1133">Transmembrane helix</keyword>
<evidence type="ECO:0000313" key="2">
    <source>
        <dbReference type="EMBL" id="KAF7823278.1"/>
    </source>
</evidence>
<keyword evidence="3" id="KW-1185">Reference proteome</keyword>
<feature type="transmembrane region" description="Helical" evidence="1">
    <location>
        <begin position="12"/>
        <end position="31"/>
    </location>
</feature>
<reference evidence="2" key="1">
    <citation type="submission" date="2020-09" db="EMBL/GenBank/DDBJ databases">
        <title>Genome-Enabled Discovery of Anthraquinone Biosynthesis in Senna tora.</title>
        <authorList>
            <person name="Kang S.-H."/>
            <person name="Pandey R.P."/>
            <person name="Lee C.-M."/>
            <person name="Sim J.-S."/>
            <person name="Jeong J.-T."/>
            <person name="Choi B.-S."/>
            <person name="Jung M."/>
            <person name="Ginzburg D."/>
            <person name="Zhao K."/>
            <person name="Won S.Y."/>
            <person name="Oh T.-J."/>
            <person name="Yu Y."/>
            <person name="Kim N.-H."/>
            <person name="Lee O.R."/>
            <person name="Lee T.-H."/>
            <person name="Bashyal P."/>
            <person name="Kim T.-S."/>
            <person name="Lee W.-H."/>
            <person name="Kawkins C."/>
            <person name="Kim C.-K."/>
            <person name="Kim J.S."/>
            <person name="Ahn B.O."/>
            <person name="Rhee S.Y."/>
            <person name="Sohng J.K."/>
        </authorList>
    </citation>
    <scope>NUCLEOTIDE SEQUENCE</scope>
    <source>
        <tissue evidence="2">Leaf</tissue>
    </source>
</reference>
<evidence type="ECO:0000313" key="3">
    <source>
        <dbReference type="Proteomes" id="UP000634136"/>
    </source>
</evidence>
<sequence>MKRFSNSHSRHRWFNLPLQSHLILVLVLTVVGRFGRVVRREDGDGVDEETHAVERDAETALFETERGEANLSDFSQILHGEPARRSLREDSVDWMREEADARELRISRVWRRRMRGFCENLGNENRYSFRDNILNSGKESFNLSLSLSHCVIDFYY</sequence>
<dbReference type="EMBL" id="JAAIUW010000007">
    <property type="protein sequence ID" value="KAF7823278.1"/>
    <property type="molecule type" value="Genomic_DNA"/>
</dbReference>
<evidence type="ECO:0000256" key="1">
    <source>
        <dbReference type="SAM" id="Phobius"/>
    </source>
</evidence>
<gene>
    <name evidence="2" type="ORF">G2W53_021422</name>
</gene>
<keyword evidence="1" id="KW-0812">Transmembrane</keyword>
<proteinExistence type="predicted"/>
<name>A0A834WJK1_9FABA</name>
<dbReference type="AlphaFoldDB" id="A0A834WJK1"/>
<dbReference type="Proteomes" id="UP000634136">
    <property type="component" value="Unassembled WGS sequence"/>
</dbReference>
<protein>
    <submittedName>
        <fullName evidence="2">Uncharacterized protein</fullName>
    </submittedName>
</protein>
<organism evidence="2 3">
    <name type="scientific">Senna tora</name>
    <dbReference type="NCBI Taxonomy" id="362788"/>
    <lineage>
        <taxon>Eukaryota</taxon>
        <taxon>Viridiplantae</taxon>
        <taxon>Streptophyta</taxon>
        <taxon>Embryophyta</taxon>
        <taxon>Tracheophyta</taxon>
        <taxon>Spermatophyta</taxon>
        <taxon>Magnoliopsida</taxon>
        <taxon>eudicotyledons</taxon>
        <taxon>Gunneridae</taxon>
        <taxon>Pentapetalae</taxon>
        <taxon>rosids</taxon>
        <taxon>fabids</taxon>
        <taxon>Fabales</taxon>
        <taxon>Fabaceae</taxon>
        <taxon>Caesalpinioideae</taxon>
        <taxon>Cassia clade</taxon>
        <taxon>Senna</taxon>
    </lineage>
</organism>
<accession>A0A834WJK1</accession>